<comment type="caution">
    <text evidence="2">The sequence shown here is derived from an EMBL/GenBank/DDBJ whole genome shotgun (WGS) entry which is preliminary data.</text>
</comment>
<accession>A0A2U1KMD8</accession>
<evidence type="ECO:0000313" key="2">
    <source>
        <dbReference type="EMBL" id="PWA37944.1"/>
    </source>
</evidence>
<protein>
    <recommendedName>
        <fullName evidence="1">DinB-like domain-containing protein</fullName>
    </recommendedName>
</protein>
<organism evidence="2 3">
    <name type="scientific">Artemisia annua</name>
    <name type="common">Sweet wormwood</name>
    <dbReference type="NCBI Taxonomy" id="35608"/>
    <lineage>
        <taxon>Eukaryota</taxon>
        <taxon>Viridiplantae</taxon>
        <taxon>Streptophyta</taxon>
        <taxon>Embryophyta</taxon>
        <taxon>Tracheophyta</taxon>
        <taxon>Spermatophyta</taxon>
        <taxon>Magnoliopsida</taxon>
        <taxon>eudicotyledons</taxon>
        <taxon>Gunneridae</taxon>
        <taxon>Pentapetalae</taxon>
        <taxon>asterids</taxon>
        <taxon>campanulids</taxon>
        <taxon>Asterales</taxon>
        <taxon>Asteraceae</taxon>
        <taxon>Asteroideae</taxon>
        <taxon>Anthemideae</taxon>
        <taxon>Artemisiinae</taxon>
        <taxon>Artemisia</taxon>
    </lineage>
</organism>
<evidence type="ECO:0000313" key="3">
    <source>
        <dbReference type="Proteomes" id="UP000245207"/>
    </source>
</evidence>
<feature type="domain" description="DinB-like" evidence="1">
    <location>
        <begin position="105"/>
        <end position="201"/>
    </location>
</feature>
<name>A0A2U1KMD8_ARTAN</name>
<evidence type="ECO:0000259" key="1">
    <source>
        <dbReference type="Pfam" id="PF12867"/>
    </source>
</evidence>
<dbReference type="AlphaFoldDB" id="A0A2U1KMD8"/>
<sequence length="204" mass="23625">MLLQASDDRRKYVLHLEDEVQIFQKVLEGFLRSITRLKRLKKQQSDNLLKLLQKSNGFTGVKNFDDRDQNFDIDQIWIPSSIKLNSWSLPVVTLTCIAIVVPDIHQDEVDRLFKSIDEALLYTQLMDKSSNIAHEYVHIRKTTMALWYEVKDNRKRLENPMDSGDHGEIPTKILDSFAGKAKEAIVAEIRALVPMWNAFIQVIS</sequence>
<gene>
    <name evidence="2" type="ORF">CTI12_AA586020</name>
</gene>
<proteinExistence type="predicted"/>
<dbReference type="PANTHER" id="PTHR35307:SF8">
    <property type="entry name" value="GUSTATORY RECEPTOR"/>
    <property type="match status" value="1"/>
</dbReference>
<reference evidence="2 3" key="1">
    <citation type="journal article" date="2018" name="Mol. Plant">
        <title>The genome of Artemisia annua provides insight into the evolution of Asteraceae family and artemisinin biosynthesis.</title>
        <authorList>
            <person name="Shen Q."/>
            <person name="Zhang L."/>
            <person name="Liao Z."/>
            <person name="Wang S."/>
            <person name="Yan T."/>
            <person name="Shi P."/>
            <person name="Liu M."/>
            <person name="Fu X."/>
            <person name="Pan Q."/>
            <person name="Wang Y."/>
            <person name="Lv Z."/>
            <person name="Lu X."/>
            <person name="Zhang F."/>
            <person name="Jiang W."/>
            <person name="Ma Y."/>
            <person name="Chen M."/>
            <person name="Hao X."/>
            <person name="Li L."/>
            <person name="Tang Y."/>
            <person name="Lv G."/>
            <person name="Zhou Y."/>
            <person name="Sun X."/>
            <person name="Brodelius P.E."/>
            <person name="Rose J.K.C."/>
            <person name="Tang K."/>
        </authorList>
    </citation>
    <scope>NUCLEOTIDE SEQUENCE [LARGE SCALE GENOMIC DNA]</scope>
    <source>
        <strain evidence="3">cv. Huhao1</strain>
        <tissue evidence="2">Leaf</tissue>
    </source>
</reference>
<dbReference type="InterPro" id="IPR024775">
    <property type="entry name" value="DinB-like"/>
</dbReference>
<dbReference type="Pfam" id="PF12867">
    <property type="entry name" value="DinB_2"/>
    <property type="match status" value="1"/>
</dbReference>
<dbReference type="Proteomes" id="UP000245207">
    <property type="component" value="Unassembled WGS sequence"/>
</dbReference>
<dbReference type="PANTHER" id="PTHR35307">
    <property type="entry name" value="PROTEIN, PUTATIVE-RELATED"/>
    <property type="match status" value="1"/>
</dbReference>
<dbReference type="EMBL" id="PKPP01016176">
    <property type="protein sequence ID" value="PWA37944.1"/>
    <property type="molecule type" value="Genomic_DNA"/>
</dbReference>
<keyword evidence="3" id="KW-1185">Reference proteome</keyword>
<dbReference type="OrthoDB" id="1915303at2759"/>